<keyword evidence="3" id="KW-1185">Reference proteome</keyword>
<dbReference type="EMBL" id="AAYY01000004">
    <property type="protein sequence ID" value="EDP44084.1"/>
    <property type="molecule type" value="Genomic_DNA"/>
</dbReference>
<dbReference type="STRING" id="425265.A8PXM4"/>
<dbReference type="GO" id="GO:0000731">
    <property type="term" value="P:DNA synthesis involved in DNA repair"/>
    <property type="evidence" value="ECO:0007669"/>
    <property type="project" value="InterPro"/>
</dbReference>
<organism evidence="2 3">
    <name type="scientific">Malassezia globosa (strain ATCC MYA-4612 / CBS 7966)</name>
    <name type="common">Dandruff-associated fungus</name>
    <dbReference type="NCBI Taxonomy" id="425265"/>
    <lineage>
        <taxon>Eukaryota</taxon>
        <taxon>Fungi</taxon>
        <taxon>Dikarya</taxon>
        <taxon>Basidiomycota</taxon>
        <taxon>Ustilaginomycotina</taxon>
        <taxon>Malasseziomycetes</taxon>
        <taxon>Malasseziales</taxon>
        <taxon>Malasseziaceae</taxon>
        <taxon>Malassezia</taxon>
    </lineage>
</organism>
<sequence length="168" mass="18338">MAPSRTSGAGNALGLTSTKSRAASVRASGKRAAKLSAAAQAVEAVHAAEHAAESAQPKYTREQLKKAEGLPSIHIDDPRFDGIWQRTRKTMGMQPIHSEDLSRIEHILRVFDLDPAFGPCMGLTRLERWERAKDIGNDPPNEVREILLSREGVLDWSSSILDQDAGLT</sequence>
<evidence type="ECO:0008006" key="4">
    <source>
        <dbReference type="Google" id="ProtNLM"/>
    </source>
</evidence>
<dbReference type="InterPro" id="IPR007218">
    <property type="entry name" value="DNA_pol_delta_4"/>
</dbReference>
<gene>
    <name evidence="2" type="ORF">MGL_1481</name>
</gene>
<feature type="compositionally biased region" description="Polar residues" evidence="1">
    <location>
        <begin position="1"/>
        <end position="21"/>
    </location>
</feature>
<evidence type="ECO:0000313" key="2">
    <source>
        <dbReference type="EMBL" id="EDP44084.1"/>
    </source>
</evidence>
<protein>
    <recommendedName>
        <fullName evidence="4">DNA polymerase delta subunit 4</fullName>
    </recommendedName>
</protein>
<dbReference type="GO" id="GO:0043625">
    <property type="term" value="C:delta DNA polymerase complex"/>
    <property type="evidence" value="ECO:0007669"/>
    <property type="project" value="TreeGrafter"/>
</dbReference>
<dbReference type="PANTHER" id="PTHR14303">
    <property type="entry name" value="DNA POLYMERASE DELTA SUBUNIT 4"/>
    <property type="match status" value="1"/>
</dbReference>
<dbReference type="VEuPathDB" id="FungiDB:MGL_1481"/>
<dbReference type="OMA" id="RWERAKD"/>
<dbReference type="KEGG" id="mgl:MGL_1481"/>
<dbReference type="PANTHER" id="PTHR14303:SF0">
    <property type="entry name" value="DNA POLYMERASE DELTA SUBUNIT 4"/>
    <property type="match status" value="1"/>
</dbReference>
<proteinExistence type="predicted"/>
<dbReference type="GeneID" id="5855605"/>
<accession>A8PXM4</accession>
<dbReference type="RefSeq" id="XP_001731298.1">
    <property type="nucleotide sequence ID" value="XM_001731246.1"/>
</dbReference>
<evidence type="ECO:0000256" key="1">
    <source>
        <dbReference type="SAM" id="MobiDB-lite"/>
    </source>
</evidence>
<dbReference type="InParanoid" id="A8PXM4"/>
<dbReference type="OrthoDB" id="337486at2759"/>
<dbReference type="AlphaFoldDB" id="A8PXM4"/>
<name>A8PXM4_MALGO</name>
<comment type="caution">
    <text evidence="2">The sequence shown here is derived from an EMBL/GenBank/DDBJ whole genome shotgun (WGS) entry which is preliminary data.</text>
</comment>
<dbReference type="GO" id="GO:0003887">
    <property type="term" value="F:DNA-directed DNA polymerase activity"/>
    <property type="evidence" value="ECO:0007669"/>
    <property type="project" value="TreeGrafter"/>
</dbReference>
<dbReference type="GO" id="GO:0006261">
    <property type="term" value="P:DNA-templated DNA replication"/>
    <property type="evidence" value="ECO:0007669"/>
    <property type="project" value="TreeGrafter"/>
</dbReference>
<dbReference type="Proteomes" id="UP000008837">
    <property type="component" value="Unassembled WGS sequence"/>
</dbReference>
<evidence type="ECO:0000313" key="3">
    <source>
        <dbReference type="Proteomes" id="UP000008837"/>
    </source>
</evidence>
<reference evidence="2 3" key="1">
    <citation type="journal article" date="2007" name="Proc. Natl. Acad. Sci. U.S.A.">
        <title>Dandruff-associated Malassezia genomes reveal convergent and divergent virulence traits shared with plant and human fungal pathogens.</title>
        <authorList>
            <person name="Xu J."/>
            <person name="Saunders C.W."/>
            <person name="Hu P."/>
            <person name="Grant R.A."/>
            <person name="Boekhout T."/>
            <person name="Kuramae E.E."/>
            <person name="Kronstad J.W."/>
            <person name="Deangelis Y.M."/>
            <person name="Reeder N.L."/>
            <person name="Johnstone K.R."/>
            <person name="Leland M."/>
            <person name="Fieno A.M."/>
            <person name="Begley W.M."/>
            <person name="Sun Y."/>
            <person name="Lacey M.P."/>
            <person name="Chaudhary T."/>
            <person name="Keough T."/>
            <person name="Chu L."/>
            <person name="Sears R."/>
            <person name="Yuan B."/>
            <person name="Dawson T.L.Jr."/>
        </authorList>
    </citation>
    <scope>NUCLEOTIDE SEQUENCE [LARGE SCALE GENOMIC DNA]</scope>
    <source>
        <strain evidence="3">ATCC MYA-4612 / CBS 7966</strain>
    </source>
</reference>
<feature type="region of interest" description="Disordered" evidence="1">
    <location>
        <begin position="1"/>
        <end position="22"/>
    </location>
</feature>
<dbReference type="Pfam" id="PF04081">
    <property type="entry name" value="DNA_pol_delta_4"/>
    <property type="match status" value="1"/>
</dbReference>